<dbReference type="Gene3D" id="3.40.640.10">
    <property type="entry name" value="Type I PLP-dependent aspartate aminotransferase-like (Major domain)"/>
    <property type="match status" value="1"/>
</dbReference>
<evidence type="ECO:0000256" key="5">
    <source>
        <dbReference type="ARBA" id="ARBA00022898"/>
    </source>
</evidence>
<dbReference type="SUPFAM" id="SSF53383">
    <property type="entry name" value="PLP-dependent transferases"/>
    <property type="match status" value="1"/>
</dbReference>
<evidence type="ECO:0000313" key="9">
    <source>
        <dbReference type="Proteomes" id="UP000592216"/>
    </source>
</evidence>
<comment type="catalytic activity">
    <reaction evidence="7">
        <text>L-2,4-diaminobutanoate + 2-oxoglutarate = L-aspartate 4-semialdehyde + L-glutamate</text>
        <dbReference type="Rhea" id="RHEA:11160"/>
        <dbReference type="ChEBI" id="CHEBI:16810"/>
        <dbReference type="ChEBI" id="CHEBI:29985"/>
        <dbReference type="ChEBI" id="CHEBI:58761"/>
        <dbReference type="ChEBI" id="CHEBI:537519"/>
        <dbReference type="EC" id="2.6.1.76"/>
    </reaction>
</comment>
<protein>
    <recommendedName>
        <fullName evidence="7">Diaminobutyrate--2-oxoglutarate transaminase</fullName>
        <ecNumber evidence="7">2.6.1.76</ecNumber>
    </recommendedName>
    <alternativeName>
        <fullName evidence="7">DABA aminotransferase</fullName>
    </alternativeName>
</protein>
<accession>A0A850QBZ0</accession>
<dbReference type="GO" id="GO:0030170">
    <property type="term" value="F:pyridoxal phosphate binding"/>
    <property type="evidence" value="ECO:0007669"/>
    <property type="project" value="InterPro"/>
</dbReference>
<dbReference type="NCBIfam" id="TIGR00709">
    <property type="entry name" value="dat"/>
    <property type="match status" value="1"/>
</dbReference>
<dbReference type="PANTHER" id="PTHR43552">
    <property type="entry name" value="DIAMINOBUTYRATE--2-OXOGLUTARATE AMINOTRANSFERASE"/>
    <property type="match status" value="1"/>
</dbReference>
<dbReference type="InterPro" id="IPR015422">
    <property type="entry name" value="PyrdxlP-dep_Trfase_small"/>
</dbReference>
<dbReference type="InterPro" id="IPR012773">
    <property type="entry name" value="Ectoine_EctB"/>
</dbReference>
<dbReference type="EC" id="2.6.1.76" evidence="7"/>
<comment type="function">
    <text evidence="7">Catalyzes reversively the conversion of L-aspartate beta-semialdehyde (ASA) to L-2,4-diaminobutyrate (DABA) by transamination with L-glutamate.</text>
</comment>
<dbReference type="EMBL" id="JABCJE010000006">
    <property type="protein sequence ID" value="NVO24390.1"/>
    <property type="molecule type" value="Genomic_DNA"/>
</dbReference>
<dbReference type="CDD" id="cd00610">
    <property type="entry name" value="OAT_like"/>
    <property type="match status" value="1"/>
</dbReference>
<dbReference type="NCBIfam" id="TIGR02407">
    <property type="entry name" value="ectoine_ectB"/>
    <property type="match status" value="1"/>
</dbReference>
<comment type="cofactor">
    <cofactor evidence="1 7">
        <name>pyridoxal 5'-phosphate</name>
        <dbReference type="ChEBI" id="CHEBI:597326"/>
    </cofactor>
</comment>
<evidence type="ECO:0000256" key="1">
    <source>
        <dbReference type="ARBA" id="ARBA00001933"/>
    </source>
</evidence>
<name>A0A850QBZ0_9RHOB</name>
<evidence type="ECO:0000256" key="6">
    <source>
        <dbReference type="RuleBase" id="RU003560"/>
    </source>
</evidence>
<dbReference type="GO" id="GO:0045303">
    <property type="term" value="F:diaminobutyrate-2-oxoglutarate transaminase activity"/>
    <property type="evidence" value="ECO:0007669"/>
    <property type="project" value="UniProtKB-EC"/>
</dbReference>
<keyword evidence="3 7" id="KW-0032">Aminotransferase</keyword>
<organism evidence="8 9">
    <name type="scientific">Donghicola mangrovi</name>
    <dbReference type="NCBI Taxonomy" id="2729614"/>
    <lineage>
        <taxon>Bacteria</taxon>
        <taxon>Pseudomonadati</taxon>
        <taxon>Pseudomonadota</taxon>
        <taxon>Alphaproteobacteria</taxon>
        <taxon>Rhodobacterales</taxon>
        <taxon>Roseobacteraceae</taxon>
        <taxon>Donghicola</taxon>
    </lineage>
</organism>
<evidence type="ECO:0000313" key="8">
    <source>
        <dbReference type="EMBL" id="NVO24390.1"/>
    </source>
</evidence>
<gene>
    <name evidence="8" type="primary">ectB</name>
    <name evidence="8" type="ORF">HJ536_13570</name>
</gene>
<dbReference type="PROSITE" id="PS00600">
    <property type="entry name" value="AA_TRANSFER_CLASS_3"/>
    <property type="match status" value="1"/>
</dbReference>
<keyword evidence="5 6" id="KW-0663">Pyridoxal phosphate</keyword>
<sequence>MDGSIFSEMESAVASYCRCFPATFVRARGAELWDDKGKRYLDFLAGAGALNYGHNNPVLKAALMDYIASDAPCMSLDLHTEAKAEFLRTFRDVILTPRQMQYRLQFTGPTGTNAVEAAMKLARKITGRQTIASFTNGFHGMSLGALGATGNGYHRRGAGVGFTGTALLPFDGYMGPGIDTLDYFEALLTDPSSGFDLPAAIILECLQGEGGLNAARPAWLRRLSDLCKTHGIIMIVDDIQAGCGRTGDFFSFEVAGIRPDIVTLSKSLSGYGLPLSVVMIAEGLDHWLPGQHNGTFRGNNTAFVTGRVTLDHYWQTEAFSGRIKALGHRVRNHLSHIAGDFPMDIIGLRGRGMMQGLVCSDPDHAALVTRLAYDAGLIIERAGPRDEVIKVFAPLTISDAQLDEGLEILRHAFERADQRRSIRAA</sequence>
<dbReference type="PIRSF" id="PIRSF000521">
    <property type="entry name" value="Transaminase_4ab_Lys_Orn"/>
    <property type="match status" value="1"/>
</dbReference>
<dbReference type="InterPro" id="IPR005814">
    <property type="entry name" value="Aminotrans_3"/>
</dbReference>
<comment type="pathway">
    <text evidence="7">Amine and polyamine biosynthesis; ectoine biosynthesis; L-ectoine from L-aspartate 4-semialdehyde: step 1/3.</text>
</comment>
<dbReference type="InterPro" id="IPR015421">
    <property type="entry name" value="PyrdxlP-dep_Trfase_major"/>
</dbReference>
<dbReference type="Pfam" id="PF00202">
    <property type="entry name" value="Aminotran_3"/>
    <property type="match status" value="1"/>
</dbReference>
<dbReference type="GO" id="GO:0019491">
    <property type="term" value="P:ectoine biosynthetic process"/>
    <property type="evidence" value="ECO:0007669"/>
    <property type="project" value="UniProtKB-UniPathway"/>
</dbReference>
<comment type="caution">
    <text evidence="8">The sequence shown here is derived from an EMBL/GenBank/DDBJ whole genome shotgun (WGS) entry which is preliminary data.</text>
</comment>
<evidence type="ECO:0000256" key="2">
    <source>
        <dbReference type="ARBA" id="ARBA00008954"/>
    </source>
</evidence>
<dbReference type="InterPro" id="IPR004637">
    <property type="entry name" value="Dat"/>
</dbReference>
<dbReference type="PANTHER" id="PTHR43552:SF2">
    <property type="entry name" value="DIAMINOBUTYRATE--2-OXOGLUTARATE TRANSAMINASE"/>
    <property type="match status" value="1"/>
</dbReference>
<keyword evidence="4 7" id="KW-0808">Transferase</keyword>
<proteinExistence type="inferred from homology"/>
<dbReference type="GO" id="GO:0047307">
    <property type="term" value="F:diaminobutyrate-pyruvate transaminase activity"/>
    <property type="evidence" value="ECO:0007669"/>
    <property type="project" value="InterPro"/>
</dbReference>
<dbReference type="RefSeq" id="WP_177158128.1">
    <property type="nucleotide sequence ID" value="NZ_JABCJE010000006.1"/>
</dbReference>
<dbReference type="InterPro" id="IPR015424">
    <property type="entry name" value="PyrdxlP-dep_Trfase"/>
</dbReference>
<evidence type="ECO:0000256" key="7">
    <source>
        <dbReference type="RuleBase" id="RU365034"/>
    </source>
</evidence>
<dbReference type="InterPro" id="IPR049704">
    <property type="entry name" value="Aminotrans_3_PPA_site"/>
</dbReference>
<evidence type="ECO:0000256" key="4">
    <source>
        <dbReference type="ARBA" id="ARBA00022679"/>
    </source>
</evidence>
<dbReference type="Proteomes" id="UP000592216">
    <property type="component" value="Unassembled WGS sequence"/>
</dbReference>
<dbReference type="UniPathway" id="UPA00067">
    <property type="reaction ID" value="UER00121"/>
</dbReference>
<dbReference type="AlphaFoldDB" id="A0A850QBZ0"/>
<evidence type="ECO:0000256" key="3">
    <source>
        <dbReference type="ARBA" id="ARBA00022576"/>
    </source>
</evidence>
<dbReference type="NCBIfam" id="NF006733">
    <property type="entry name" value="PRK09264.1"/>
    <property type="match status" value="1"/>
</dbReference>
<comment type="similarity">
    <text evidence="2 6">Belongs to the class-III pyridoxal-phosphate-dependent aminotransferase family.</text>
</comment>
<dbReference type="Gene3D" id="3.90.1150.10">
    <property type="entry name" value="Aspartate Aminotransferase, domain 1"/>
    <property type="match status" value="1"/>
</dbReference>
<reference evidence="8 9" key="1">
    <citation type="submission" date="2020-04" db="EMBL/GenBank/DDBJ databases">
        <title>Donghicola sp., a member of the Rhodobacteraceae family isolated from mangrove forest in Thailand.</title>
        <authorList>
            <person name="Charoenyingcharoen P."/>
            <person name="Yukphan P."/>
        </authorList>
    </citation>
    <scope>NUCLEOTIDE SEQUENCE [LARGE SCALE GENOMIC DNA]</scope>
    <source>
        <strain evidence="8 9">B5-SW-15</strain>
    </source>
</reference>